<accession>A0A7C3V9M6</accession>
<dbReference type="PANTHER" id="PTHR30336:SF4">
    <property type="entry name" value="ENVELOPE BIOGENESIS FACTOR ELYC"/>
    <property type="match status" value="1"/>
</dbReference>
<feature type="domain" description="DUF218" evidence="2">
    <location>
        <begin position="82"/>
        <end position="240"/>
    </location>
</feature>
<evidence type="ECO:0000256" key="1">
    <source>
        <dbReference type="SAM" id="Phobius"/>
    </source>
</evidence>
<comment type="caution">
    <text evidence="3">The sequence shown here is derived from an EMBL/GenBank/DDBJ whole genome shotgun (WGS) entry which is preliminary data.</text>
</comment>
<feature type="transmembrane region" description="Helical" evidence="1">
    <location>
        <begin position="7"/>
        <end position="26"/>
    </location>
</feature>
<protein>
    <recommendedName>
        <fullName evidence="2">DUF218 domain-containing protein</fullName>
    </recommendedName>
</protein>
<organism evidence="3">
    <name type="scientific">Desulfobacca acetoxidans</name>
    <dbReference type="NCBI Taxonomy" id="60893"/>
    <lineage>
        <taxon>Bacteria</taxon>
        <taxon>Pseudomonadati</taxon>
        <taxon>Thermodesulfobacteriota</taxon>
        <taxon>Desulfobaccia</taxon>
        <taxon>Desulfobaccales</taxon>
        <taxon>Desulfobaccaceae</taxon>
        <taxon>Desulfobacca</taxon>
    </lineage>
</organism>
<keyword evidence="1" id="KW-0812">Transmembrane</keyword>
<dbReference type="InterPro" id="IPR051599">
    <property type="entry name" value="Cell_Envelope_Assoc"/>
</dbReference>
<dbReference type="InterPro" id="IPR003848">
    <property type="entry name" value="DUF218"/>
</dbReference>
<evidence type="ECO:0000313" key="3">
    <source>
        <dbReference type="EMBL" id="HGF35420.1"/>
    </source>
</evidence>
<keyword evidence="1" id="KW-1133">Transmembrane helix</keyword>
<reference evidence="3" key="1">
    <citation type="journal article" date="2020" name="mSystems">
        <title>Genome- and Community-Level Interaction Insights into Carbon Utilization and Element Cycling Functions of Hydrothermarchaeota in Hydrothermal Sediment.</title>
        <authorList>
            <person name="Zhou Z."/>
            <person name="Liu Y."/>
            <person name="Xu W."/>
            <person name="Pan J."/>
            <person name="Luo Z.H."/>
            <person name="Li M."/>
        </authorList>
    </citation>
    <scope>NUCLEOTIDE SEQUENCE [LARGE SCALE GENOMIC DNA]</scope>
    <source>
        <strain evidence="3">SpSt-897</strain>
    </source>
</reference>
<name>A0A7C3V9M6_9BACT</name>
<dbReference type="GO" id="GO:0000270">
    <property type="term" value="P:peptidoglycan metabolic process"/>
    <property type="evidence" value="ECO:0007669"/>
    <property type="project" value="TreeGrafter"/>
</dbReference>
<dbReference type="AlphaFoldDB" id="A0A7C3V9M6"/>
<dbReference type="EMBL" id="DTMF01000330">
    <property type="protein sequence ID" value="HGF35420.1"/>
    <property type="molecule type" value="Genomic_DNA"/>
</dbReference>
<keyword evidence="1" id="KW-0472">Membrane</keyword>
<sequence>MYALKKFIGLAAQPGTIVALLLGWGFGRLLFSRGKRGLGWVGLGALLFYAFSTAPLPNYLSRPLESRYEPVMVRPSLPEPRYIVVLSAGLRLTEATPPTSRLDEGSALRVAEGIRLFQLLDHQPTLIMTGHGPRGDLGGRMAAFARSMGVPPEKVISANEARDTYGNALEVRPLVKNEPFFLVTSAVHLPRALGIFQKLGLKPVPAPADFRSGRDYLPTDFFPNGNNLTAMEGVVHEYLGLAYLSLFPDRAGE</sequence>
<dbReference type="CDD" id="cd06259">
    <property type="entry name" value="YdcF-like"/>
    <property type="match status" value="1"/>
</dbReference>
<dbReference type="GO" id="GO:0043164">
    <property type="term" value="P:Gram-negative-bacterium-type cell wall biogenesis"/>
    <property type="evidence" value="ECO:0007669"/>
    <property type="project" value="TreeGrafter"/>
</dbReference>
<evidence type="ECO:0000259" key="2">
    <source>
        <dbReference type="Pfam" id="PF02698"/>
    </source>
</evidence>
<dbReference type="PANTHER" id="PTHR30336">
    <property type="entry name" value="INNER MEMBRANE PROTEIN, PROBABLE PERMEASE"/>
    <property type="match status" value="1"/>
</dbReference>
<gene>
    <name evidence="3" type="ORF">ENW96_13750</name>
</gene>
<dbReference type="Gene3D" id="3.40.50.620">
    <property type="entry name" value="HUPs"/>
    <property type="match status" value="1"/>
</dbReference>
<dbReference type="InterPro" id="IPR014729">
    <property type="entry name" value="Rossmann-like_a/b/a_fold"/>
</dbReference>
<proteinExistence type="predicted"/>
<dbReference type="GO" id="GO:0005886">
    <property type="term" value="C:plasma membrane"/>
    <property type="evidence" value="ECO:0007669"/>
    <property type="project" value="TreeGrafter"/>
</dbReference>
<dbReference type="Pfam" id="PF02698">
    <property type="entry name" value="DUF218"/>
    <property type="match status" value="1"/>
</dbReference>
<feature type="transmembrane region" description="Helical" evidence="1">
    <location>
        <begin position="38"/>
        <end position="60"/>
    </location>
</feature>